<gene>
    <name evidence="3" type="ORF">D9613_006978</name>
</gene>
<dbReference type="PANTHER" id="PTHR38046:SF1">
    <property type="entry name" value="CRYPTIC LOCI REGULATOR 2"/>
    <property type="match status" value="1"/>
</dbReference>
<name>A0A8H4VIC7_9AGAR</name>
<feature type="region of interest" description="Disordered" evidence="1">
    <location>
        <begin position="161"/>
        <end position="192"/>
    </location>
</feature>
<accession>A0A8H4VIC7</accession>
<dbReference type="PANTHER" id="PTHR38046">
    <property type="entry name" value="CRYPTIC LOCI REGULATOR 2"/>
    <property type="match status" value="1"/>
</dbReference>
<protein>
    <recommendedName>
        <fullName evidence="2">Cryptic loci regulator 2 N-terminal domain-containing protein</fullName>
    </recommendedName>
</protein>
<reference evidence="3 4" key="1">
    <citation type="submission" date="2019-12" db="EMBL/GenBank/DDBJ databases">
        <authorList>
            <person name="Floudas D."/>
            <person name="Bentzer J."/>
            <person name="Ahren D."/>
            <person name="Johansson T."/>
            <person name="Persson P."/>
            <person name="Tunlid A."/>
        </authorList>
    </citation>
    <scope>NUCLEOTIDE SEQUENCE [LARGE SCALE GENOMIC DNA]</scope>
    <source>
        <strain evidence="3 4">CBS 102.39</strain>
    </source>
</reference>
<feature type="region of interest" description="Disordered" evidence="1">
    <location>
        <begin position="283"/>
        <end position="328"/>
    </location>
</feature>
<dbReference type="InterPro" id="IPR031915">
    <property type="entry name" value="Clr2_N"/>
</dbReference>
<keyword evidence="4" id="KW-1185">Reference proteome</keyword>
<dbReference type="GO" id="GO:0033553">
    <property type="term" value="C:rDNA heterochromatin"/>
    <property type="evidence" value="ECO:0007669"/>
    <property type="project" value="TreeGrafter"/>
</dbReference>
<dbReference type="Pfam" id="PF16761">
    <property type="entry name" value="Clr2_transil"/>
    <property type="match status" value="1"/>
</dbReference>
<dbReference type="InterPro" id="IPR038986">
    <property type="entry name" value="Clr2"/>
</dbReference>
<proteinExistence type="predicted"/>
<feature type="compositionally biased region" description="Basic and acidic residues" evidence="1">
    <location>
        <begin position="175"/>
        <end position="192"/>
    </location>
</feature>
<evidence type="ECO:0000313" key="3">
    <source>
        <dbReference type="EMBL" id="KAF4610602.1"/>
    </source>
</evidence>
<dbReference type="EMBL" id="JAACJL010000058">
    <property type="protein sequence ID" value="KAF4610602.1"/>
    <property type="molecule type" value="Genomic_DNA"/>
</dbReference>
<dbReference type="Proteomes" id="UP000521872">
    <property type="component" value="Unassembled WGS sequence"/>
</dbReference>
<evidence type="ECO:0000313" key="4">
    <source>
        <dbReference type="Proteomes" id="UP000521872"/>
    </source>
</evidence>
<dbReference type="AlphaFoldDB" id="A0A8H4VIC7"/>
<organism evidence="3 4">
    <name type="scientific">Agrocybe pediades</name>
    <dbReference type="NCBI Taxonomy" id="84607"/>
    <lineage>
        <taxon>Eukaryota</taxon>
        <taxon>Fungi</taxon>
        <taxon>Dikarya</taxon>
        <taxon>Basidiomycota</taxon>
        <taxon>Agaricomycotina</taxon>
        <taxon>Agaricomycetes</taxon>
        <taxon>Agaricomycetidae</taxon>
        <taxon>Agaricales</taxon>
        <taxon>Agaricineae</taxon>
        <taxon>Strophariaceae</taxon>
        <taxon>Agrocybe</taxon>
    </lineage>
</organism>
<sequence length="812" mass="89151">MSRRVADSGAALPPNPEYIDWRNSDGNVSTWPTATSRIIDNEGHVNYFEHVQSNHYQSIRWRTTVGDAVAKSMNMPEGKNYVMRDFPQGYRLFDHNKGPANNPRHDLYLFGAPKKRFRSIFEFVPHAIWLMSDLSGNCACKYCGGKKSQKEITASISNILRLTPNPSPSSARPKPPRDKDKGKAKEVLKREPRRRETRVYAAVQKTVKHLKPSAGVLKQPMLVERNSDLRAMYCPTSMDLKRWYREGEIVWCALEFPIPGLGGNKAGSIEFWPGVVDEVKLRTVPIPRPTGENSDTTQTEERPGPSTVEPPPDPAGQDAKGPILENDTEPLPWTIRQSTLYKVQLLAINHSYTIEDAQVIPYQAYVPPDDLINAMVTVPSKTVDFEKERLSKFNPCIGKDTPSFAAAVPAYATALQIASILSSTWCLTDEYDVKYSITPSPKPSPKASTSALPPTQPTPRSASQPPLSLAEAIQAASRHNDQVASSISSYRPVSSTHPDMPPAEVDSTVARLLGAPPSNLVQTRFQGLWWGVERIWTNDFIRLKIPRRTLAPKGGPHILPPSGPGKSVAETWKSLDRDPAQLGAGVRGIFLRLDSLITVDVPAKDGSLKKEARVCGMLYELADEDWEDPSEATPKATDAVQTGPPDISAPVLSTADTSAAGSALPNVPPTPVPQNSKPLDTADNPLGNLLPEAPKGYKFRPILTPGFEFVGAMGLISGRYYPRVLDHPRIKPRVEAALDLACSGAPLGCDNLWALEGLSGGYFNSVDPYRYKPNRVAMMQDADAEAVAQLQRYVATKAAVRDDAMDVDDPFM</sequence>
<dbReference type="GO" id="GO:0070824">
    <property type="term" value="C:SHREC complex"/>
    <property type="evidence" value="ECO:0007669"/>
    <property type="project" value="InterPro"/>
</dbReference>
<feature type="region of interest" description="Disordered" evidence="1">
    <location>
        <begin position="438"/>
        <end position="468"/>
    </location>
</feature>
<feature type="region of interest" description="Disordered" evidence="1">
    <location>
        <begin position="484"/>
        <end position="504"/>
    </location>
</feature>
<dbReference type="GO" id="GO:0031934">
    <property type="term" value="C:mating-type region heterochromatin"/>
    <property type="evidence" value="ECO:0007669"/>
    <property type="project" value="TreeGrafter"/>
</dbReference>
<evidence type="ECO:0000259" key="2">
    <source>
        <dbReference type="Pfam" id="PF16761"/>
    </source>
</evidence>
<dbReference type="GO" id="GO:0030466">
    <property type="term" value="P:silent mating-type cassette heterochromatin formation"/>
    <property type="evidence" value="ECO:0007669"/>
    <property type="project" value="TreeGrafter"/>
</dbReference>
<feature type="compositionally biased region" description="Polar residues" evidence="1">
    <location>
        <begin position="484"/>
        <end position="497"/>
    </location>
</feature>
<comment type="caution">
    <text evidence="3">The sequence shown here is derived from an EMBL/GenBank/DDBJ whole genome shotgun (WGS) entry which is preliminary data.</text>
</comment>
<feature type="region of interest" description="Disordered" evidence="1">
    <location>
        <begin position="626"/>
        <end position="678"/>
    </location>
</feature>
<feature type="domain" description="Cryptic loci regulator 2 N-terminal" evidence="2">
    <location>
        <begin position="81"/>
        <end position="143"/>
    </location>
</feature>
<evidence type="ECO:0000256" key="1">
    <source>
        <dbReference type="SAM" id="MobiDB-lite"/>
    </source>
</evidence>